<accession>A0A7I9V322</accession>
<name>A0A7I9V322_9ACTN</name>
<evidence type="ECO:0000259" key="4">
    <source>
        <dbReference type="PROSITE" id="PS51118"/>
    </source>
</evidence>
<protein>
    <submittedName>
        <fullName evidence="5">HxlR family transcriptional regulator</fullName>
    </submittedName>
</protein>
<comment type="caution">
    <text evidence="5">The sequence shown here is derived from an EMBL/GenBank/DDBJ whole genome shotgun (WGS) entry which is preliminary data.</text>
</comment>
<dbReference type="PANTHER" id="PTHR33204">
    <property type="entry name" value="TRANSCRIPTIONAL REGULATOR, MARR FAMILY"/>
    <property type="match status" value="1"/>
</dbReference>
<keyword evidence="2" id="KW-0238">DNA-binding</keyword>
<proteinExistence type="predicted"/>
<dbReference type="EMBL" id="BJOV01000001">
    <property type="protein sequence ID" value="GED99573.1"/>
    <property type="molecule type" value="Genomic_DNA"/>
</dbReference>
<dbReference type="PANTHER" id="PTHR33204:SF37">
    <property type="entry name" value="HTH-TYPE TRANSCRIPTIONAL REGULATOR YODB"/>
    <property type="match status" value="1"/>
</dbReference>
<organism evidence="5 6">
    <name type="scientific">Gordonia spumicola</name>
    <dbReference type="NCBI Taxonomy" id="589161"/>
    <lineage>
        <taxon>Bacteria</taxon>
        <taxon>Bacillati</taxon>
        <taxon>Actinomycetota</taxon>
        <taxon>Actinomycetes</taxon>
        <taxon>Mycobacteriales</taxon>
        <taxon>Gordoniaceae</taxon>
        <taxon>Gordonia</taxon>
    </lineage>
</organism>
<dbReference type="Gene3D" id="1.10.10.10">
    <property type="entry name" value="Winged helix-like DNA-binding domain superfamily/Winged helix DNA-binding domain"/>
    <property type="match status" value="1"/>
</dbReference>
<dbReference type="InterPro" id="IPR036390">
    <property type="entry name" value="WH_DNA-bd_sf"/>
</dbReference>
<evidence type="ECO:0000256" key="3">
    <source>
        <dbReference type="ARBA" id="ARBA00023163"/>
    </source>
</evidence>
<evidence type="ECO:0000256" key="1">
    <source>
        <dbReference type="ARBA" id="ARBA00023015"/>
    </source>
</evidence>
<dbReference type="Pfam" id="PF01638">
    <property type="entry name" value="HxlR"/>
    <property type="match status" value="1"/>
</dbReference>
<sequence length="138" mass="15169">MPAISSLTFRKFKSRRTLIGVSEPEDLPYDVFAKACPSRRVFEHVTGKWGALVLGRLTREPQRFGELRGQVDGISDRLLTQTLRTLTDDGLVSRTVPSDAPGHPVYRLTDAGADVAVSVRTLISSVENAMTRVSYPAP</sequence>
<dbReference type="InterPro" id="IPR036388">
    <property type="entry name" value="WH-like_DNA-bd_sf"/>
</dbReference>
<evidence type="ECO:0000313" key="6">
    <source>
        <dbReference type="Proteomes" id="UP000444960"/>
    </source>
</evidence>
<gene>
    <name evidence="5" type="ORF">nbrc107696_00200</name>
</gene>
<feature type="domain" description="HTH hxlR-type" evidence="4">
    <location>
        <begin position="36"/>
        <end position="134"/>
    </location>
</feature>
<dbReference type="PROSITE" id="PS51118">
    <property type="entry name" value="HTH_HXLR"/>
    <property type="match status" value="1"/>
</dbReference>
<keyword evidence="6" id="KW-1185">Reference proteome</keyword>
<evidence type="ECO:0000256" key="2">
    <source>
        <dbReference type="ARBA" id="ARBA00023125"/>
    </source>
</evidence>
<dbReference type="InterPro" id="IPR002577">
    <property type="entry name" value="HTH_HxlR"/>
</dbReference>
<evidence type="ECO:0000313" key="5">
    <source>
        <dbReference type="EMBL" id="GED99573.1"/>
    </source>
</evidence>
<dbReference type="GO" id="GO:0003677">
    <property type="term" value="F:DNA binding"/>
    <property type="evidence" value="ECO:0007669"/>
    <property type="project" value="UniProtKB-KW"/>
</dbReference>
<reference evidence="6" key="1">
    <citation type="submission" date="2019-06" db="EMBL/GenBank/DDBJ databases">
        <title>Gordonia isolated from sludge of a wastewater treatment plant.</title>
        <authorList>
            <person name="Tamura T."/>
            <person name="Aoyama K."/>
            <person name="Kang Y."/>
            <person name="Saito S."/>
            <person name="Akiyama N."/>
            <person name="Yazawa K."/>
            <person name="Gonoi T."/>
            <person name="Mikami Y."/>
        </authorList>
    </citation>
    <scope>NUCLEOTIDE SEQUENCE [LARGE SCALE GENOMIC DNA]</scope>
    <source>
        <strain evidence="6">NBRC 107696</strain>
    </source>
</reference>
<dbReference type="Proteomes" id="UP000444960">
    <property type="component" value="Unassembled WGS sequence"/>
</dbReference>
<dbReference type="SUPFAM" id="SSF46785">
    <property type="entry name" value="Winged helix' DNA-binding domain"/>
    <property type="match status" value="1"/>
</dbReference>
<keyword evidence="3" id="KW-0804">Transcription</keyword>
<dbReference type="AlphaFoldDB" id="A0A7I9V322"/>
<keyword evidence="1" id="KW-0805">Transcription regulation</keyword>